<keyword evidence="1" id="KW-0472">Membrane</keyword>
<keyword evidence="1" id="KW-0812">Transmembrane</keyword>
<dbReference type="Proteomes" id="UP000289238">
    <property type="component" value="Unassembled WGS sequence"/>
</dbReference>
<reference evidence="2 3" key="1">
    <citation type="submission" date="2018-07" db="EMBL/GenBank/DDBJ databases">
        <title>Leeuwenhoekiella genomics.</title>
        <authorList>
            <person name="Tahon G."/>
            <person name="Willems A."/>
        </authorList>
    </citation>
    <scope>NUCLEOTIDE SEQUENCE [LARGE SCALE GENOMIC DNA]</scope>
    <source>
        <strain evidence="2 3">LMG 22550</strain>
    </source>
</reference>
<dbReference type="AlphaFoldDB" id="A0A4Q0P5R6"/>
<proteinExistence type="predicted"/>
<keyword evidence="1" id="KW-1133">Transmembrane helix</keyword>
<accession>A0A4Q0P5R6</accession>
<dbReference type="InterPro" id="IPR032593">
    <property type="entry name" value="DUF4907"/>
</dbReference>
<dbReference type="EMBL" id="QOVM01000004">
    <property type="protein sequence ID" value="RXG21977.1"/>
    <property type="molecule type" value="Genomic_DNA"/>
</dbReference>
<name>A0A4Q0P5R6_9FLAO</name>
<feature type="transmembrane region" description="Helical" evidence="1">
    <location>
        <begin position="7"/>
        <end position="27"/>
    </location>
</feature>
<gene>
    <name evidence="2" type="ORF">DSM00_2041</name>
</gene>
<evidence type="ECO:0008006" key="4">
    <source>
        <dbReference type="Google" id="ProtNLM"/>
    </source>
</evidence>
<dbReference type="Pfam" id="PF16250">
    <property type="entry name" value="DUF4907"/>
    <property type="match status" value="1"/>
</dbReference>
<sequence>MKFKRGLLYLGISLSFMLVASAIWLAYQEKPLYTHVFKTETGYGYSIIDHGKIIIKQDFIPAVASQLSFCSKEDAKNTGDLVLSKISKRMSPAITQEELQKIGIKFNCQN</sequence>
<dbReference type="RefSeq" id="WP_128757884.1">
    <property type="nucleotide sequence ID" value="NZ_QOVM01000004.1"/>
</dbReference>
<evidence type="ECO:0000256" key="1">
    <source>
        <dbReference type="SAM" id="Phobius"/>
    </source>
</evidence>
<comment type="caution">
    <text evidence="2">The sequence shown here is derived from an EMBL/GenBank/DDBJ whole genome shotgun (WGS) entry which is preliminary data.</text>
</comment>
<keyword evidence="3" id="KW-1185">Reference proteome</keyword>
<dbReference type="OrthoDB" id="674043at2"/>
<evidence type="ECO:0000313" key="3">
    <source>
        <dbReference type="Proteomes" id="UP000289238"/>
    </source>
</evidence>
<evidence type="ECO:0000313" key="2">
    <source>
        <dbReference type="EMBL" id="RXG21977.1"/>
    </source>
</evidence>
<organism evidence="2 3">
    <name type="scientific">Leeuwenhoekiella aequorea</name>
    <dbReference type="NCBI Taxonomy" id="283736"/>
    <lineage>
        <taxon>Bacteria</taxon>
        <taxon>Pseudomonadati</taxon>
        <taxon>Bacteroidota</taxon>
        <taxon>Flavobacteriia</taxon>
        <taxon>Flavobacteriales</taxon>
        <taxon>Flavobacteriaceae</taxon>
        <taxon>Leeuwenhoekiella</taxon>
    </lineage>
</organism>
<protein>
    <recommendedName>
        <fullName evidence="4">DUF4907 domain-containing protein</fullName>
    </recommendedName>
</protein>